<dbReference type="PANTHER" id="PTHR36510:SF1">
    <property type="entry name" value="GLUTAMATE--CYSTEINE LIGASE 2-RELATED"/>
    <property type="match status" value="1"/>
</dbReference>
<proteinExistence type="inferred from homology"/>
<dbReference type="Gene3D" id="3.30.590.20">
    <property type="match status" value="1"/>
</dbReference>
<evidence type="ECO:0000313" key="7">
    <source>
        <dbReference type="Proteomes" id="UP001596220"/>
    </source>
</evidence>
<dbReference type="PANTHER" id="PTHR36510">
    <property type="entry name" value="GLUTAMATE--CYSTEINE LIGASE 2-RELATED"/>
    <property type="match status" value="1"/>
</dbReference>
<dbReference type="InterPro" id="IPR006336">
    <property type="entry name" value="GCS2"/>
</dbReference>
<keyword evidence="2 5" id="KW-0547">Nucleotide-binding</keyword>
<keyword evidence="3 5" id="KW-0067">ATP-binding</keyword>
<protein>
    <recommendedName>
        <fullName evidence="5">Putative glutamate--cysteine ligase 2</fullName>
        <ecNumber evidence="5">6.3.2.2</ecNumber>
    </recommendedName>
    <alternativeName>
        <fullName evidence="5">Gamma-glutamylcysteine synthetase 2</fullName>
        <shortName evidence="5">GCS 2</shortName>
        <shortName evidence="5">Gamma-GCS 2</shortName>
    </alternativeName>
</protein>
<dbReference type="EC" id="6.3.2.2" evidence="5"/>
<dbReference type="SUPFAM" id="SSF55931">
    <property type="entry name" value="Glutamine synthetase/guanido kinase"/>
    <property type="match status" value="1"/>
</dbReference>
<comment type="caution">
    <text evidence="6">The sequence shown here is derived from an EMBL/GenBank/DDBJ whole genome shotgun (WGS) entry which is preliminary data.</text>
</comment>
<organism evidence="6 7">
    <name type="scientific">Saccharothrix lopnurensis</name>
    <dbReference type="NCBI Taxonomy" id="1670621"/>
    <lineage>
        <taxon>Bacteria</taxon>
        <taxon>Bacillati</taxon>
        <taxon>Actinomycetota</taxon>
        <taxon>Actinomycetes</taxon>
        <taxon>Pseudonocardiales</taxon>
        <taxon>Pseudonocardiaceae</taxon>
        <taxon>Saccharothrix</taxon>
    </lineage>
</organism>
<evidence type="ECO:0000313" key="6">
    <source>
        <dbReference type="EMBL" id="MFC6092636.1"/>
    </source>
</evidence>
<dbReference type="Pfam" id="PF04107">
    <property type="entry name" value="GCS2"/>
    <property type="match status" value="1"/>
</dbReference>
<dbReference type="GO" id="GO:0004357">
    <property type="term" value="F:glutamate-cysteine ligase activity"/>
    <property type="evidence" value="ECO:0007669"/>
    <property type="project" value="UniProtKB-EC"/>
</dbReference>
<evidence type="ECO:0000256" key="5">
    <source>
        <dbReference type="HAMAP-Rule" id="MF_01609"/>
    </source>
</evidence>
<dbReference type="HAMAP" id="MF_01609">
    <property type="entry name" value="Glu_cys_ligase_2"/>
    <property type="match status" value="1"/>
</dbReference>
<keyword evidence="1 5" id="KW-0436">Ligase</keyword>
<dbReference type="InterPro" id="IPR050141">
    <property type="entry name" value="GCL_type2/YbdK_subfam"/>
</dbReference>
<accession>A0ABW1PBQ5</accession>
<comment type="catalytic activity">
    <reaction evidence="4 5">
        <text>L-cysteine + L-glutamate + ATP = gamma-L-glutamyl-L-cysteine + ADP + phosphate + H(+)</text>
        <dbReference type="Rhea" id="RHEA:13285"/>
        <dbReference type="ChEBI" id="CHEBI:15378"/>
        <dbReference type="ChEBI" id="CHEBI:29985"/>
        <dbReference type="ChEBI" id="CHEBI:30616"/>
        <dbReference type="ChEBI" id="CHEBI:35235"/>
        <dbReference type="ChEBI" id="CHEBI:43474"/>
        <dbReference type="ChEBI" id="CHEBI:58173"/>
        <dbReference type="ChEBI" id="CHEBI:456216"/>
        <dbReference type="EC" id="6.3.2.2"/>
    </reaction>
</comment>
<dbReference type="InterPro" id="IPR011793">
    <property type="entry name" value="YbdK"/>
</dbReference>
<dbReference type="RefSeq" id="WP_380639039.1">
    <property type="nucleotide sequence ID" value="NZ_JBHSQO010000031.1"/>
</dbReference>
<sequence>MGQPLPSPPAPTVGVEEEFLLVDPATGVPVPRAHEVVAAARERFGLDLDHELLTTQVEVKTPVCHDLGQVRRELVAMRSAVSRAAGEAGCLALAVGSPPLGEPSGSITDLARYRGIARAFGQLADEQSICGCHVHVGVPDREVAVQVCNHLRQWLPVLGALTANSPLCRGRDTGYASWRTVVWHRWPAAGPPPRFSSWAHYRAVSDLLRESGAAVDPAMAYWDVRPSCHLPTVEVRVADVAGSTTEALLLAALVRALVSTAVVDVERGVPAPEVTTEALRLAEWRAARDGLAGRTLDVLSGRLVPVRHLLRRLVRHARPALSANGDLDLVERALAVLHRVGCGAERQRRVLNRTGTPTDLLDVLVVDAPDPLVTALYPGARSVAGGSLVPSGAGRTTPRGDF</sequence>
<gene>
    <name evidence="6" type="ORF">ACFP3R_25455</name>
</gene>
<comment type="similarity">
    <text evidence="5">Belongs to the glutamate--cysteine ligase type 2 family. YbdK subfamily.</text>
</comment>
<keyword evidence="7" id="KW-1185">Reference proteome</keyword>
<evidence type="ECO:0000256" key="4">
    <source>
        <dbReference type="ARBA" id="ARBA00048819"/>
    </source>
</evidence>
<dbReference type="NCBIfam" id="TIGR02050">
    <property type="entry name" value="gshA_cyan_rel"/>
    <property type="match status" value="1"/>
</dbReference>
<dbReference type="Proteomes" id="UP001596220">
    <property type="component" value="Unassembled WGS sequence"/>
</dbReference>
<dbReference type="NCBIfam" id="NF010041">
    <property type="entry name" value="PRK13517.1-1"/>
    <property type="match status" value="1"/>
</dbReference>
<evidence type="ECO:0000256" key="1">
    <source>
        <dbReference type="ARBA" id="ARBA00022598"/>
    </source>
</evidence>
<dbReference type="InterPro" id="IPR014746">
    <property type="entry name" value="Gln_synth/guanido_kin_cat_dom"/>
</dbReference>
<evidence type="ECO:0000256" key="3">
    <source>
        <dbReference type="ARBA" id="ARBA00022840"/>
    </source>
</evidence>
<reference evidence="7" key="1">
    <citation type="journal article" date="2019" name="Int. J. Syst. Evol. Microbiol.">
        <title>The Global Catalogue of Microorganisms (GCM) 10K type strain sequencing project: providing services to taxonomists for standard genome sequencing and annotation.</title>
        <authorList>
            <consortium name="The Broad Institute Genomics Platform"/>
            <consortium name="The Broad Institute Genome Sequencing Center for Infectious Disease"/>
            <person name="Wu L."/>
            <person name="Ma J."/>
        </authorList>
    </citation>
    <scope>NUCLEOTIDE SEQUENCE [LARGE SCALE GENOMIC DNA]</scope>
    <source>
        <strain evidence="7">CGMCC 4.7246</strain>
    </source>
</reference>
<evidence type="ECO:0000256" key="2">
    <source>
        <dbReference type="ARBA" id="ARBA00022741"/>
    </source>
</evidence>
<name>A0ABW1PBQ5_9PSEU</name>
<dbReference type="EMBL" id="JBHSQO010000031">
    <property type="protein sequence ID" value="MFC6092636.1"/>
    <property type="molecule type" value="Genomic_DNA"/>
</dbReference>
<comment type="function">
    <text evidence="5">ATP-dependent carboxylate-amine ligase which exhibits weak glutamate--cysteine ligase activity.</text>
</comment>